<feature type="compositionally biased region" description="Pro residues" evidence="1">
    <location>
        <begin position="103"/>
        <end position="113"/>
    </location>
</feature>
<dbReference type="Proteomes" id="UP000030669">
    <property type="component" value="Unassembled WGS sequence"/>
</dbReference>
<feature type="compositionally biased region" description="Low complexity" evidence="1">
    <location>
        <begin position="148"/>
        <end position="169"/>
    </location>
</feature>
<dbReference type="HOGENOM" id="CLU_042422_0_0_1"/>
<dbReference type="KEGG" id="gtr:GLOTRDRAFT_95326"/>
<name>S7Q0S3_GLOTA</name>
<evidence type="ECO:0000256" key="1">
    <source>
        <dbReference type="SAM" id="MobiDB-lite"/>
    </source>
</evidence>
<dbReference type="OrthoDB" id="3252992at2759"/>
<feature type="region of interest" description="Disordered" evidence="1">
    <location>
        <begin position="87"/>
        <end position="169"/>
    </location>
</feature>
<organism evidence="2 3">
    <name type="scientific">Gloeophyllum trabeum (strain ATCC 11539 / FP-39264 / Madison 617)</name>
    <name type="common">Brown rot fungus</name>
    <dbReference type="NCBI Taxonomy" id="670483"/>
    <lineage>
        <taxon>Eukaryota</taxon>
        <taxon>Fungi</taxon>
        <taxon>Dikarya</taxon>
        <taxon>Basidiomycota</taxon>
        <taxon>Agaricomycotina</taxon>
        <taxon>Agaricomycetes</taxon>
        <taxon>Gloeophyllales</taxon>
        <taxon>Gloeophyllaceae</taxon>
        <taxon>Gloeophyllum</taxon>
    </lineage>
</organism>
<protein>
    <submittedName>
        <fullName evidence="2">Uncharacterized protein</fullName>
    </submittedName>
</protein>
<dbReference type="EMBL" id="KB469306">
    <property type="protein sequence ID" value="EPQ53368.1"/>
    <property type="molecule type" value="Genomic_DNA"/>
</dbReference>
<proteinExistence type="predicted"/>
<gene>
    <name evidence="2" type="ORF">GLOTRDRAFT_95326</name>
</gene>
<dbReference type="GeneID" id="19309710"/>
<accession>S7Q0S3</accession>
<sequence>MSRQPRRSAQFHNENAAEGGQMRPVSRYWLERGGWIDGAVNPPQYYYSNEEIEHTRQAAFTAIERSGAPLANVQTVYVPAQRRVLAPSPARQGPRVAAEDQAQPPPPYEPPLPYRGQASQGSAARAEAGVPEEPRGPPSDVQEIRENAPTAPGSAPAGTDGPGVLANAPASANNATNGAMGRALGGNVVAVTLVYTVKEKGPSTRGSRVVSKKTQVTKNALISFSEDLGRADFVAAMLKAHDLADQYAAGPHAGPGFKIWWTGVNKTAAATIDTDDDFAIAIGAILRKRPSSITAELNADNMDGFRIRKRPLAAAMAIDEDNELLDGTMVPRLDMYSDEMQLHGGIIMELKALHKCTEHLGENGDTGYCYKTENGHVRLNNRRFKMWAAAIQDIIIQAAHESTKSVPPNTAEFDGLSSQAMPSTPKHRRIASPPLSPLPEHHTDLHSCLLDFLNKQGVDFLVYEESLAEKRLTPDILGKIPAERLCTITGAVEGDVWKLREFATEWQARLLKKRSHVQAEHA</sequence>
<reference evidence="2 3" key="1">
    <citation type="journal article" date="2012" name="Science">
        <title>The Paleozoic origin of enzymatic lignin decomposition reconstructed from 31 fungal genomes.</title>
        <authorList>
            <person name="Floudas D."/>
            <person name="Binder M."/>
            <person name="Riley R."/>
            <person name="Barry K."/>
            <person name="Blanchette R.A."/>
            <person name="Henrissat B."/>
            <person name="Martinez A.T."/>
            <person name="Otillar R."/>
            <person name="Spatafora J.W."/>
            <person name="Yadav J.S."/>
            <person name="Aerts A."/>
            <person name="Benoit I."/>
            <person name="Boyd A."/>
            <person name="Carlson A."/>
            <person name="Copeland A."/>
            <person name="Coutinho P.M."/>
            <person name="de Vries R.P."/>
            <person name="Ferreira P."/>
            <person name="Findley K."/>
            <person name="Foster B."/>
            <person name="Gaskell J."/>
            <person name="Glotzer D."/>
            <person name="Gorecki P."/>
            <person name="Heitman J."/>
            <person name="Hesse C."/>
            <person name="Hori C."/>
            <person name="Igarashi K."/>
            <person name="Jurgens J.A."/>
            <person name="Kallen N."/>
            <person name="Kersten P."/>
            <person name="Kohler A."/>
            <person name="Kuees U."/>
            <person name="Kumar T.K.A."/>
            <person name="Kuo A."/>
            <person name="LaButti K."/>
            <person name="Larrondo L.F."/>
            <person name="Lindquist E."/>
            <person name="Ling A."/>
            <person name="Lombard V."/>
            <person name="Lucas S."/>
            <person name="Lundell T."/>
            <person name="Martin R."/>
            <person name="McLaughlin D.J."/>
            <person name="Morgenstern I."/>
            <person name="Morin E."/>
            <person name="Murat C."/>
            <person name="Nagy L.G."/>
            <person name="Nolan M."/>
            <person name="Ohm R.A."/>
            <person name="Patyshakuliyeva A."/>
            <person name="Rokas A."/>
            <person name="Ruiz-Duenas F.J."/>
            <person name="Sabat G."/>
            <person name="Salamov A."/>
            <person name="Samejima M."/>
            <person name="Schmutz J."/>
            <person name="Slot J.C."/>
            <person name="St John F."/>
            <person name="Stenlid J."/>
            <person name="Sun H."/>
            <person name="Sun S."/>
            <person name="Syed K."/>
            <person name="Tsang A."/>
            <person name="Wiebenga A."/>
            <person name="Young D."/>
            <person name="Pisabarro A."/>
            <person name="Eastwood D.C."/>
            <person name="Martin F."/>
            <person name="Cullen D."/>
            <person name="Grigoriev I.V."/>
            <person name="Hibbett D.S."/>
        </authorList>
    </citation>
    <scope>NUCLEOTIDE SEQUENCE [LARGE SCALE GENOMIC DNA]</scope>
    <source>
        <strain evidence="2 3">ATCC 11539</strain>
    </source>
</reference>
<dbReference type="OMA" id="KWACERH"/>
<dbReference type="RefSeq" id="XP_007868621.1">
    <property type="nucleotide sequence ID" value="XM_007870430.1"/>
</dbReference>
<dbReference type="AlphaFoldDB" id="S7Q0S3"/>
<keyword evidence="3" id="KW-1185">Reference proteome</keyword>
<feature type="region of interest" description="Disordered" evidence="1">
    <location>
        <begin position="1"/>
        <end position="24"/>
    </location>
</feature>
<dbReference type="eggNOG" id="ENOG502RCUY">
    <property type="taxonomic scope" value="Eukaryota"/>
</dbReference>
<evidence type="ECO:0000313" key="3">
    <source>
        <dbReference type="Proteomes" id="UP000030669"/>
    </source>
</evidence>
<evidence type="ECO:0000313" key="2">
    <source>
        <dbReference type="EMBL" id="EPQ53368.1"/>
    </source>
</evidence>